<comment type="subunit">
    <text evidence="4">Monomer.</text>
</comment>
<sequence>MAAARAIAGSPAAAAPPRFVREVLTASDGDVKLLTLAVVRRGGRLLLGRKKRGFGEGYVNGFGGKVEPGETIAAAAAREIREECGVTPLGLCQRGILTFAFDDQPRPWEVHVFTASDFTGEPYETDEMAPEFFEAKLEAIPFDKMWADDRYWWPLLLRADEPLFAGLFAFERTHELRWWRLQEVAALPGPKPLDVLPPADGGGSSCDSGGGGGSGGKGSGGAAV</sequence>
<dbReference type="STRING" id="307507.A0A2V0NTE5"/>
<dbReference type="AlphaFoldDB" id="A0A2V0NTE5"/>
<comment type="function">
    <text evidence="23">Oxidized purine nucleoside triphosphate hydrolase which is a prominent sanitizer of the oxidized nucleotide pool. Catalyzes the hydrolysis of 2-oxo-dATP (2-hydroxy-dATP) into 2-oxo-dAMP. Also has a significant hydrolase activity toward 2-oxo-ATP, 8-oxo-dGTP and 8-oxo-dATP. Through the hydrolysis of oxidized purine nucleoside triphosphates, prevents their incorporation into DNA and the subsequent transversions A:T to C:G and G:C to T:A. Also catalyzes the hydrolysis of methylated purine nucleoside triphosphate preventing their integration into DNA. Through this antimutagenic activity protects cells from oxidative stress.</text>
</comment>
<evidence type="ECO:0000256" key="15">
    <source>
        <dbReference type="ARBA" id="ARBA00029673"/>
    </source>
</evidence>
<evidence type="ECO:0000256" key="3">
    <source>
        <dbReference type="ARBA" id="ARBA00005582"/>
    </source>
</evidence>
<keyword evidence="27" id="KW-1185">Reference proteome</keyword>
<evidence type="ECO:0000256" key="21">
    <source>
        <dbReference type="ARBA" id="ARBA00048894"/>
    </source>
</evidence>
<dbReference type="InterPro" id="IPR000086">
    <property type="entry name" value="NUDIX_hydrolase_dom"/>
</dbReference>
<comment type="catalytic activity">
    <reaction evidence="9">
        <text>8-oxo-dATP + H2O = 8-oxo-dAMP + diphosphate + H(+)</text>
        <dbReference type="Rhea" id="RHEA:65396"/>
        <dbReference type="ChEBI" id="CHEBI:15377"/>
        <dbReference type="ChEBI" id="CHEBI:15378"/>
        <dbReference type="ChEBI" id="CHEBI:33019"/>
        <dbReference type="ChEBI" id="CHEBI:71361"/>
        <dbReference type="ChEBI" id="CHEBI:172871"/>
    </reaction>
    <physiologicalReaction direction="left-to-right" evidence="9">
        <dbReference type="Rhea" id="RHEA:65397"/>
    </physiologicalReaction>
</comment>
<evidence type="ECO:0000256" key="8">
    <source>
        <dbReference type="ARBA" id="ARBA00023242"/>
    </source>
</evidence>
<dbReference type="PANTHER" id="PTHR43758:SF2">
    <property type="entry name" value="OXIDIZED PURINE NUCLEOSIDE TRIPHOSPHATE HYDROLASE"/>
    <property type="match status" value="1"/>
</dbReference>
<keyword evidence="5" id="KW-0479">Metal-binding</keyword>
<dbReference type="Pfam" id="PF00293">
    <property type="entry name" value="NUDIX"/>
    <property type="match status" value="1"/>
</dbReference>
<evidence type="ECO:0000256" key="4">
    <source>
        <dbReference type="ARBA" id="ARBA00011245"/>
    </source>
</evidence>
<proteinExistence type="inferred from homology"/>
<evidence type="ECO:0000256" key="6">
    <source>
        <dbReference type="ARBA" id="ARBA00022801"/>
    </source>
</evidence>
<evidence type="ECO:0000313" key="26">
    <source>
        <dbReference type="EMBL" id="GBF90911.1"/>
    </source>
</evidence>
<comment type="catalytic activity">
    <reaction evidence="20">
        <text>N(6)-methyl-ATP + H2O = N(6)-methyl-AMP + diphosphate + H(+)</text>
        <dbReference type="Rhea" id="RHEA:67608"/>
        <dbReference type="ChEBI" id="CHEBI:15377"/>
        <dbReference type="ChEBI" id="CHEBI:15378"/>
        <dbReference type="ChEBI" id="CHEBI:33019"/>
        <dbReference type="ChEBI" id="CHEBI:144842"/>
        <dbReference type="ChEBI" id="CHEBI:172873"/>
    </reaction>
    <physiologicalReaction direction="left-to-right" evidence="20">
        <dbReference type="Rhea" id="RHEA:67609"/>
    </physiologicalReaction>
</comment>
<dbReference type="PROSITE" id="PS00893">
    <property type="entry name" value="NUDIX_BOX"/>
    <property type="match status" value="1"/>
</dbReference>
<evidence type="ECO:0000256" key="16">
    <source>
        <dbReference type="ARBA" id="ARBA00030634"/>
    </source>
</evidence>
<dbReference type="PROSITE" id="PS51462">
    <property type="entry name" value="NUDIX"/>
    <property type="match status" value="1"/>
</dbReference>
<dbReference type="EMBL" id="BDRX01000020">
    <property type="protein sequence ID" value="GBF90911.1"/>
    <property type="molecule type" value="Genomic_DNA"/>
</dbReference>
<dbReference type="CDD" id="cd03427">
    <property type="entry name" value="NUDIX_MTH1_Nudt1"/>
    <property type="match status" value="1"/>
</dbReference>
<comment type="catalytic activity">
    <reaction evidence="21">
        <text>O(6)-methyl-dGTP + H2O = O(6)-methyl-dGMP + diphosphate + H(+)</text>
        <dbReference type="Rhea" id="RHEA:67600"/>
        <dbReference type="ChEBI" id="CHEBI:15377"/>
        <dbReference type="ChEBI" id="CHEBI:15378"/>
        <dbReference type="ChEBI" id="CHEBI:33019"/>
        <dbReference type="ChEBI" id="CHEBI:169974"/>
        <dbReference type="ChEBI" id="CHEBI:169975"/>
    </reaction>
    <physiologicalReaction direction="left-to-right" evidence="21">
        <dbReference type="Rhea" id="RHEA:67601"/>
    </physiologicalReaction>
</comment>
<evidence type="ECO:0000256" key="23">
    <source>
        <dbReference type="ARBA" id="ARBA00053094"/>
    </source>
</evidence>
<dbReference type="InParanoid" id="A0A2V0NTE5"/>
<evidence type="ECO:0000256" key="17">
    <source>
        <dbReference type="ARBA" id="ARBA00030682"/>
    </source>
</evidence>
<evidence type="ECO:0000256" key="13">
    <source>
        <dbReference type="ARBA" id="ARBA00026103"/>
    </source>
</evidence>
<protein>
    <recommendedName>
        <fullName evidence="14">Oxidized purine nucleoside triphosphate hydrolase</fullName>
        <ecNumber evidence="13">3.6.1.56</ecNumber>
    </recommendedName>
    <alternativeName>
        <fullName evidence="18">2-hydroxy-dATP diphosphatase</fullName>
    </alternativeName>
    <alternativeName>
        <fullName evidence="17">7,8-dihydro-8-oxoguanine triphosphatase</fullName>
    </alternativeName>
    <alternativeName>
        <fullName evidence="16">8-oxo-dGTPase</fullName>
    </alternativeName>
    <alternativeName>
        <fullName evidence="19">Methylated purine nucleoside triphosphate hydrolase</fullName>
    </alternativeName>
    <alternativeName>
        <fullName evidence="15">Nucleoside diphosphate-linked moiety X motif 1</fullName>
    </alternativeName>
</protein>
<dbReference type="PRINTS" id="PR01403">
    <property type="entry name" value="8OXTPHPHTASE"/>
</dbReference>
<dbReference type="InterPro" id="IPR003563">
    <property type="entry name" value="8ODP"/>
</dbReference>
<evidence type="ECO:0000256" key="1">
    <source>
        <dbReference type="ARBA" id="ARBA00001946"/>
    </source>
</evidence>
<evidence type="ECO:0000256" key="10">
    <source>
        <dbReference type="ARBA" id="ARBA00024459"/>
    </source>
</evidence>
<feature type="region of interest" description="Disordered" evidence="24">
    <location>
        <begin position="192"/>
        <end position="224"/>
    </location>
</feature>
<evidence type="ECO:0000256" key="9">
    <source>
        <dbReference type="ARBA" id="ARBA00024448"/>
    </source>
</evidence>
<dbReference type="GO" id="GO:0005737">
    <property type="term" value="C:cytoplasm"/>
    <property type="evidence" value="ECO:0007669"/>
    <property type="project" value="TreeGrafter"/>
</dbReference>
<comment type="catalytic activity">
    <reaction evidence="11">
        <text>8-oxo-dGTP + H2O = 8-oxo-dGMP + diphosphate + H(+)</text>
        <dbReference type="Rhea" id="RHEA:31575"/>
        <dbReference type="ChEBI" id="CHEBI:15377"/>
        <dbReference type="ChEBI" id="CHEBI:15378"/>
        <dbReference type="ChEBI" id="CHEBI:33019"/>
        <dbReference type="ChEBI" id="CHEBI:63224"/>
        <dbReference type="ChEBI" id="CHEBI:77896"/>
    </reaction>
    <physiologicalReaction direction="left-to-right" evidence="11">
        <dbReference type="Rhea" id="RHEA:31576"/>
    </physiologicalReaction>
</comment>
<dbReference type="InterPro" id="IPR015797">
    <property type="entry name" value="NUDIX_hydrolase-like_dom_sf"/>
</dbReference>
<comment type="cofactor">
    <cofactor evidence="1">
        <name>Mg(2+)</name>
        <dbReference type="ChEBI" id="CHEBI:18420"/>
    </cofactor>
</comment>
<evidence type="ECO:0000256" key="22">
    <source>
        <dbReference type="ARBA" id="ARBA00049032"/>
    </source>
</evidence>
<feature type="domain" description="Nudix hydrolase" evidence="25">
    <location>
        <begin position="30"/>
        <end position="161"/>
    </location>
</feature>
<dbReference type="GO" id="GO:0046872">
    <property type="term" value="F:metal ion binding"/>
    <property type="evidence" value="ECO:0007669"/>
    <property type="project" value="UniProtKB-KW"/>
</dbReference>
<dbReference type="Proteomes" id="UP000247498">
    <property type="component" value="Unassembled WGS sequence"/>
</dbReference>
<name>A0A2V0NTE5_9CHLO</name>
<evidence type="ECO:0000256" key="18">
    <source>
        <dbReference type="ARBA" id="ARBA00031927"/>
    </source>
</evidence>
<reference evidence="26 27" key="1">
    <citation type="journal article" date="2018" name="Sci. Rep.">
        <title>Raphidocelis subcapitata (=Pseudokirchneriella subcapitata) provides an insight into genome evolution and environmental adaptations in the Sphaeropleales.</title>
        <authorList>
            <person name="Suzuki S."/>
            <person name="Yamaguchi H."/>
            <person name="Nakajima N."/>
            <person name="Kawachi M."/>
        </authorList>
    </citation>
    <scope>NUCLEOTIDE SEQUENCE [LARGE SCALE GENOMIC DNA]</scope>
    <source>
        <strain evidence="26 27">NIES-35</strain>
    </source>
</reference>
<evidence type="ECO:0000313" key="27">
    <source>
        <dbReference type="Proteomes" id="UP000247498"/>
    </source>
</evidence>
<organism evidence="26 27">
    <name type="scientific">Raphidocelis subcapitata</name>
    <dbReference type="NCBI Taxonomy" id="307507"/>
    <lineage>
        <taxon>Eukaryota</taxon>
        <taxon>Viridiplantae</taxon>
        <taxon>Chlorophyta</taxon>
        <taxon>core chlorophytes</taxon>
        <taxon>Chlorophyceae</taxon>
        <taxon>CS clade</taxon>
        <taxon>Sphaeropleales</taxon>
        <taxon>Selenastraceae</taxon>
        <taxon>Raphidocelis</taxon>
    </lineage>
</organism>
<evidence type="ECO:0000256" key="2">
    <source>
        <dbReference type="ARBA" id="ARBA00004123"/>
    </source>
</evidence>
<evidence type="ECO:0000256" key="20">
    <source>
        <dbReference type="ARBA" id="ARBA00048002"/>
    </source>
</evidence>
<dbReference type="SUPFAM" id="SSF55811">
    <property type="entry name" value="Nudix"/>
    <property type="match status" value="1"/>
</dbReference>
<dbReference type="InterPro" id="IPR020084">
    <property type="entry name" value="NUDIX_hydrolase_CS"/>
</dbReference>
<dbReference type="Gene3D" id="3.90.79.10">
    <property type="entry name" value="Nucleoside Triphosphate Pyrophosphohydrolase"/>
    <property type="match status" value="1"/>
</dbReference>
<evidence type="ECO:0000256" key="11">
    <source>
        <dbReference type="ARBA" id="ARBA00024486"/>
    </source>
</evidence>
<dbReference type="GO" id="GO:0008413">
    <property type="term" value="F:8-oxo-7,8-dihydroguanosine triphosphate pyrophosphatase activity"/>
    <property type="evidence" value="ECO:0007669"/>
    <property type="project" value="InterPro"/>
</dbReference>
<evidence type="ECO:0000256" key="14">
    <source>
        <dbReference type="ARBA" id="ARBA00026218"/>
    </source>
</evidence>
<comment type="similarity">
    <text evidence="3">Belongs to the Nudix hydrolase family.</text>
</comment>
<feature type="compositionally biased region" description="Gly residues" evidence="24">
    <location>
        <begin position="200"/>
        <end position="224"/>
    </location>
</feature>
<evidence type="ECO:0000256" key="12">
    <source>
        <dbReference type="ARBA" id="ARBA00024596"/>
    </source>
</evidence>
<comment type="catalytic activity">
    <reaction evidence="12">
        <text>2-oxo-ATP + H2O = 2-oxo-AMP + diphosphate + H(+)</text>
        <dbReference type="Rhea" id="RHEA:67392"/>
        <dbReference type="ChEBI" id="CHEBI:15377"/>
        <dbReference type="ChEBI" id="CHEBI:15378"/>
        <dbReference type="ChEBI" id="CHEBI:33019"/>
        <dbReference type="ChEBI" id="CHEBI:71395"/>
        <dbReference type="ChEBI" id="CHEBI:172878"/>
    </reaction>
    <physiologicalReaction direction="left-to-right" evidence="12">
        <dbReference type="Rhea" id="RHEA:67393"/>
    </physiologicalReaction>
</comment>
<dbReference type="EC" id="3.6.1.56" evidence="13"/>
<evidence type="ECO:0000256" key="7">
    <source>
        <dbReference type="ARBA" id="ARBA00022842"/>
    </source>
</evidence>
<comment type="subcellular location">
    <subcellularLocation>
        <location evidence="2">Nucleus</location>
    </subcellularLocation>
</comment>
<keyword evidence="7" id="KW-0460">Magnesium</keyword>
<dbReference type="OrthoDB" id="408303at2759"/>
<dbReference type="GO" id="GO:0008828">
    <property type="term" value="F:dATP diphosphatase activity"/>
    <property type="evidence" value="ECO:0007669"/>
    <property type="project" value="UniProtKB-EC"/>
</dbReference>
<evidence type="ECO:0000256" key="19">
    <source>
        <dbReference type="ARBA" id="ARBA00032071"/>
    </source>
</evidence>
<comment type="catalytic activity">
    <reaction evidence="10">
        <text>2-oxo-dATP + H2O = 2-oxo-dAMP + diphosphate + H(+)</text>
        <dbReference type="Rhea" id="RHEA:31583"/>
        <dbReference type="ChEBI" id="CHEBI:15377"/>
        <dbReference type="ChEBI" id="CHEBI:15378"/>
        <dbReference type="ChEBI" id="CHEBI:33019"/>
        <dbReference type="ChEBI" id="CHEBI:63212"/>
        <dbReference type="ChEBI" id="CHEBI:77897"/>
        <dbReference type="EC" id="3.6.1.56"/>
    </reaction>
    <physiologicalReaction direction="left-to-right" evidence="10">
        <dbReference type="Rhea" id="RHEA:31584"/>
    </physiologicalReaction>
</comment>
<accession>A0A2V0NTE5</accession>
<keyword evidence="6" id="KW-0378">Hydrolase</keyword>
<keyword evidence="8" id="KW-0539">Nucleus</keyword>
<dbReference type="PANTHER" id="PTHR43758">
    <property type="entry name" value="7,8-DIHYDRO-8-OXOGUANINE TRIPHOSPHATASE"/>
    <property type="match status" value="1"/>
</dbReference>
<comment type="caution">
    <text evidence="26">The sequence shown here is derived from an EMBL/GenBank/DDBJ whole genome shotgun (WGS) entry which is preliminary data.</text>
</comment>
<gene>
    <name evidence="26" type="ORF">Rsub_03766</name>
</gene>
<dbReference type="GO" id="GO:0042262">
    <property type="term" value="P:DNA protection"/>
    <property type="evidence" value="ECO:0007669"/>
    <property type="project" value="InterPro"/>
</dbReference>
<comment type="catalytic activity">
    <reaction evidence="22">
        <text>N(6)-methyl-dATP + H2O = N(6)-methyl-dAMP + diphosphate + H(+)</text>
        <dbReference type="Rhea" id="RHEA:67604"/>
        <dbReference type="ChEBI" id="CHEBI:15377"/>
        <dbReference type="ChEBI" id="CHEBI:15378"/>
        <dbReference type="ChEBI" id="CHEBI:33019"/>
        <dbReference type="ChEBI" id="CHEBI:169976"/>
        <dbReference type="ChEBI" id="CHEBI:172872"/>
    </reaction>
    <physiologicalReaction direction="left-to-right" evidence="22">
        <dbReference type="Rhea" id="RHEA:67605"/>
    </physiologicalReaction>
</comment>
<evidence type="ECO:0000256" key="5">
    <source>
        <dbReference type="ARBA" id="ARBA00022723"/>
    </source>
</evidence>
<evidence type="ECO:0000259" key="25">
    <source>
        <dbReference type="PROSITE" id="PS51462"/>
    </source>
</evidence>
<dbReference type="GO" id="GO:0005634">
    <property type="term" value="C:nucleus"/>
    <property type="evidence" value="ECO:0007669"/>
    <property type="project" value="UniProtKB-SubCell"/>
</dbReference>
<evidence type="ECO:0000256" key="24">
    <source>
        <dbReference type="SAM" id="MobiDB-lite"/>
    </source>
</evidence>